<evidence type="ECO:0000313" key="2">
    <source>
        <dbReference type="EMBL" id="VDP42694.1"/>
    </source>
</evidence>
<dbReference type="PANTHER" id="PTHR10480:SF12">
    <property type="entry name" value="UNC-13, ISOFORM E"/>
    <property type="match status" value="1"/>
</dbReference>
<dbReference type="Proteomes" id="UP000279833">
    <property type="component" value="Unassembled WGS sequence"/>
</dbReference>
<dbReference type="GO" id="GO:0030672">
    <property type="term" value="C:synaptic vesicle membrane"/>
    <property type="evidence" value="ECO:0007669"/>
    <property type="project" value="TreeGrafter"/>
</dbReference>
<evidence type="ECO:0000259" key="1">
    <source>
        <dbReference type="PROSITE" id="PS50004"/>
    </source>
</evidence>
<dbReference type="InterPro" id="IPR035892">
    <property type="entry name" value="C2_domain_sf"/>
</dbReference>
<dbReference type="GO" id="GO:0005516">
    <property type="term" value="F:calmodulin binding"/>
    <property type="evidence" value="ECO:0007669"/>
    <property type="project" value="TreeGrafter"/>
</dbReference>
<dbReference type="GO" id="GO:0016081">
    <property type="term" value="P:synaptic vesicle docking"/>
    <property type="evidence" value="ECO:0007669"/>
    <property type="project" value="TreeGrafter"/>
</dbReference>
<dbReference type="GO" id="GO:0017075">
    <property type="term" value="F:syntaxin-1 binding"/>
    <property type="evidence" value="ECO:0007669"/>
    <property type="project" value="TreeGrafter"/>
</dbReference>
<organism evidence="4">
    <name type="scientific">Schistosoma curassoni</name>
    <dbReference type="NCBI Taxonomy" id="6186"/>
    <lineage>
        <taxon>Eukaryota</taxon>
        <taxon>Metazoa</taxon>
        <taxon>Spiralia</taxon>
        <taxon>Lophotrochozoa</taxon>
        <taxon>Platyhelminthes</taxon>
        <taxon>Trematoda</taxon>
        <taxon>Digenea</taxon>
        <taxon>Strigeidida</taxon>
        <taxon>Schistosomatoidea</taxon>
        <taxon>Schistosomatidae</taxon>
        <taxon>Schistosoma</taxon>
    </lineage>
</organism>
<dbReference type="SMART" id="SM00239">
    <property type="entry name" value="C2"/>
    <property type="match status" value="1"/>
</dbReference>
<dbReference type="STRING" id="6186.A0A183K7Q9"/>
<sequence>MEAIRALIQRRITERSDIFEFLANVFQIDVHSMTHLNALEFAQKSIVAGASQWSAKIAITVKSAQGLIGKDKTGRSDPYVTVQVGKVRKRTKTVLQELNPTWDEKFLLDEDNDLKSKIRQKFTRESDDFLGQTIIEVRTLSGEMDVWYNLEKRTDKSAVSGAIRLLISVEIKGEEQMASFHVQYTALHGKIAIYKKGHLSLSPNIVAGFIVLLNVDIKINVIIQYLSEQFSSLLHLLRLICLYVDSTIEYVLVTEETNYRNYTE</sequence>
<dbReference type="GO" id="GO:0031594">
    <property type="term" value="C:neuromuscular junction"/>
    <property type="evidence" value="ECO:0007669"/>
    <property type="project" value="TreeGrafter"/>
</dbReference>
<reference evidence="4" key="1">
    <citation type="submission" date="2016-06" db="UniProtKB">
        <authorList>
            <consortium name="WormBaseParasite"/>
        </authorList>
    </citation>
    <scope>IDENTIFICATION</scope>
</reference>
<dbReference type="Pfam" id="PF00168">
    <property type="entry name" value="C2"/>
    <property type="match status" value="1"/>
</dbReference>
<evidence type="ECO:0000313" key="3">
    <source>
        <dbReference type="Proteomes" id="UP000279833"/>
    </source>
</evidence>
<evidence type="ECO:0000313" key="4">
    <source>
        <dbReference type="WBParaSite" id="SCUD_0001103801-mRNA-1"/>
    </source>
</evidence>
<name>A0A183K7Q9_9TREM</name>
<dbReference type="GO" id="GO:0098831">
    <property type="term" value="C:presynaptic active zone cytoplasmic component"/>
    <property type="evidence" value="ECO:0007669"/>
    <property type="project" value="TreeGrafter"/>
</dbReference>
<accession>A0A183K7Q9</accession>
<keyword evidence="3" id="KW-1185">Reference proteome</keyword>
<gene>
    <name evidence="2" type="ORF">SCUD_LOCUS11038</name>
</gene>
<protein>
    <submittedName>
        <fullName evidence="4">C2 domain-containing protein</fullName>
    </submittedName>
</protein>
<dbReference type="GO" id="GO:0042734">
    <property type="term" value="C:presynaptic membrane"/>
    <property type="evidence" value="ECO:0007669"/>
    <property type="project" value="TreeGrafter"/>
</dbReference>
<dbReference type="Gene3D" id="2.60.40.150">
    <property type="entry name" value="C2 domain"/>
    <property type="match status" value="1"/>
</dbReference>
<dbReference type="WBParaSite" id="SCUD_0001103801-mRNA-1">
    <property type="protein sequence ID" value="SCUD_0001103801-mRNA-1"/>
    <property type="gene ID" value="SCUD_0001103801"/>
</dbReference>
<proteinExistence type="predicted"/>
<dbReference type="EMBL" id="UZAK01034144">
    <property type="protein sequence ID" value="VDP42694.1"/>
    <property type="molecule type" value="Genomic_DNA"/>
</dbReference>
<dbReference type="GO" id="GO:0043195">
    <property type="term" value="C:terminal bouton"/>
    <property type="evidence" value="ECO:0007669"/>
    <property type="project" value="TreeGrafter"/>
</dbReference>
<feature type="domain" description="C2" evidence="1">
    <location>
        <begin position="38"/>
        <end position="148"/>
    </location>
</feature>
<dbReference type="PANTHER" id="PTHR10480">
    <property type="entry name" value="PROTEIN UNC-13 HOMOLOG"/>
    <property type="match status" value="1"/>
</dbReference>
<dbReference type="InterPro" id="IPR027080">
    <property type="entry name" value="Unc-13"/>
</dbReference>
<dbReference type="GO" id="GO:0035249">
    <property type="term" value="P:synaptic transmission, glutamatergic"/>
    <property type="evidence" value="ECO:0007669"/>
    <property type="project" value="TreeGrafter"/>
</dbReference>
<dbReference type="GO" id="GO:0019992">
    <property type="term" value="F:diacylglycerol binding"/>
    <property type="evidence" value="ECO:0007669"/>
    <property type="project" value="InterPro"/>
</dbReference>
<dbReference type="AlphaFoldDB" id="A0A183K7Q9"/>
<dbReference type="GO" id="GO:0016082">
    <property type="term" value="P:synaptic vesicle priming"/>
    <property type="evidence" value="ECO:0007669"/>
    <property type="project" value="TreeGrafter"/>
</dbReference>
<dbReference type="SUPFAM" id="SSF49562">
    <property type="entry name" value="C2 domain (Calcium/lipid-binding domain, CaLB)"/>
    <property type="match status" value="1"/>
</dbReference>
<reference evidence="2 3" key="2">
    <citation type="submission" date="2018-11" db="EMBL/GenBank/DDBJ databases">
        <authorList>
            <consortium name="Pathogen Informatics"/>
        </authorList>
    </citation>
    <scope>NUCLEOTIDE SEQUENCE [LARGE SCALE GENOMIC DNA]</scope>
    <source>
        <strain evidence="2">Dakar</strain>
        <strain evidence="3">Dakar, Senegal</strain>
    </source>
</reference>
<dbReference type="GO" id="GO:0061789">
    <property type="term" value="P:dense core granule priming"/>
    <property type="evidence" value="ECO:0007669"/>
    <property type="project" value="TreeGrafter"/>
</dbReference>
<dbReference type="GO" id="GO:0099525">
    <property type="term" value="P:presynaptic dense core vesicle exocytosis"/>
    <property type="evidence" value="ECO:0007669"/>
    <property type="project" value="TreeGrafter"/>
</dbReference>
<dbReference type="InterPro" id="IPR000008">
    <property type="entry name" value="C2_dom"/>
</dbReference>
<dbReference type="PROSITE" id="PS50004">
    <property type="entry name" value="C2"/>
    <property type="match status" value="1"/>
</dbReference>
<dbReference type="FunFam" id="2.60.40.150:FF:000002">
    <property type="entry name" value="Protein unc-13 homolog B"/>
    <property type="match status" value="1"/>
</dbReference>